<keyword evidence="1" id="KW-0472">Membrane</keyword>
<comment type="caution">
    <text evidence="2">The sequence shown here is derived from an EMBL/GenBank/DDBJ whole genome shotgun (WGS) entry which is preliminary data.</text>
</comment>
<keyword evidence="1" id="KW-1133">Transmembrane helix</keyword>
<protein>
    <submittedName>
        <fullName evidence="2">Uncharacterized protein</fullName>
    </submittedName>
</protein>
<dbReference type="EMBL" id="AAGAUG010000161">
    <property type="protein sequence ID" value="EBL9716486.1"/>
    <property type="molecule type" value="Genomic_DNA"/>
</dbReference>
<gene>
    <name evidence="2" type="ORF">DOP33_25260</name>
</gene>
<evidence type="ECO:0000256" key="1">
    <source>
        <dbReference type="SAM" id="Phobius"/>
    </source>
</evidence>
<sequence length="75" mass="8760">MFKLLFLMDFILFTQCGNNHVSLYCRMVYTISVYVIINKIISFICCKIIIISYIGSIIRLNVNFASYFCIIKMAL</sequence>
<organism evidence="2">
    <name type="scientific">Salmonella enterica</name>
    <name type="common">Salmonella choleraesuis</name>
    <dbReference type="NCBI Taxonomy" id="28901"/>
    <lineage>
        <taxon>Bacteria</taxon>
        <taxon>Pseudomonadati</taxon>
        <taxon>Pseudomonadota</taxon>
        <taxon>Gammaproteobacteria</taxon>
        <taxon>Enterobacterales</taxon>
        <taxon>Enterobacteriaceae</taxon>
        <taxon>Salmonella</taxon>
    </lineage>
</organism>
<accession>A0A5T5CM55</accession>
<dbReference type="AlphaFoldDB" id="A0A5T5CM55"/>
<name>A0A5T5CM55_SALER</name>
<proteinExistence type="predicted"/>
<feature type="transmembrane region" description="Helical" evidence="1">
    <location>
        <begin position="40"/>
        <end position="62"/>
    </location>
</feature>
<reference evidence="2" key="1">
    <citation type="submission" date="2018-06" db="EMBL/GenBank/DDBJ databases">
        <authorList>
            <consortium name="PulseNet: The National Subtyping Network for Foodborne Disease Surveillance"/>
            <person name="Tarr C.L."/>
            <person name="Trees E."/>
            <person name="Katz L.S."/>
            <person name="Carleton-Romer H.A."/>
            <person name="Stroika S."/>
            <person name="Kucerova Z."/>
            <person name="Roache K.F."/>
            <person name="Sabol A.L."/>
            <person name="Besser J."/>
            <person name="Gerner-Smidt P."/>
        </authorList>
    </citation>
    <scope>NUCLEOTIDE SEQUENCE</scope>
    <source>
        <strain evidence="2">PNUSAS039070</strain>
    </source>
</reference>
<keyword evidence="1" id="KW-0812">Transmembrane</keyword>
<evidence type="ECO:0000313" key="2">
    <source>
        <dbReference type="EMBL" id="EBL9716486.1"/>
    </source>
</evidence>